<sequence>MKKSEFKVNYINIITMHFQTEEIQQIINHLIDFNSNLRDTPPNEIFNKGIDRKHVFIKYLGREFNSRYEGVTSAAAFLVSNQVFGDGNHRTSVELVHYMGYQLDKHDLKLIMNQVMCNAFEWYQFSYACTGKPVDWVSISKPIREYLDTYRSPYSSTCNA</sequence>
<accession>A0A5J6VI61</accession>
<reference evidence="1" key="1">
    <citation type="journal article" date="2019" name="Philos. Trans. R. Soc. Lond., B, Biol. Sci.">
        <title>Targeted metagenomic recovery of four divergent viruses reveals shared and distinctive characteristics of giant viruses of marine eukaryotes.</title>
        <authorList>
            <person name="Needham D.M."/>
            <person name="Poirier C."/>
            <person name="Hehenberger E."/>
            <person name="Jimenez V."/>
            <person name="Swalwell J.E."/>
            <person name="Santoro A.E."/>
            <person name="Worden A.Z."/>
        </authorList>
    </citation>
    <scope>NUCLEOTIDE SEQUENCE</scope>
    <source>
        <strain evidence="1">OPacV-662</strain>
    </source>
</reference>
<organism evidence="1">
    <name type="scientific">Megaviridae environmental sample</name>
    <dbReference type="NCBI Taxonomy" id="1737588"/>
    <lineage>
        <taxon>Viruses</taxon>
        <taxon>Varidnaviria</taxon>
        <taxon>Bamfordvirae</taxon>
        <taxon>Nucleocytoviricota</taxon>
        <taxon>Megaviricetes</taxon>
        <taxon>Imitervirales</taxon>
        <taxon>Mimiviridae</taxon>
        <taxon>environmental samples</taxon>
    </lineage>
</organism>
<protein>
    <submittedName>
        <fullName evidence="1">Uncharacterized protein</fullName>
    </submittedName>
</protein>
<proteinExistence type="predicted"/>
<evidence type="ECO:0000313" key="1">
    <source>
        <dbReference type="EMBL" id="QFG73847.1"/>
    </source>
</evidence>
<name>A0A5J6VI61_9VIRU</name>
<dbReference type="EMBL" id="MN448271">
    <property type="protein sequence ID" value="QFG73847.1"/>
    <property type="molecule type" value="Genomic_DNA"/>
</dbReference>